<comment type="subcellular location">
    <subcellularLocation>
        <location evidence="1">Membrane</location>
        <topology evidence="1">Multi-pass membrane protein</topology>
    </subcellularLocation>
</comment>
<dbReference type="GO" id="GO:0022857">
    <property type="term" value="F:transmembrane transporter activity"/>
    <property type="evidence" value="ECO:0007669"/>
    <property type="project" value="InterPro"/>
</dbReference>
<dbReference type="SUPFAM" id="SSF103473">
    <property type="entry name" value="MFS general substrate transporter"/>
    <property type="match status" value="1"/>
</dbReference>
<feature type="compositionally biased region" description="Polar residues" evidence="6">
    <location>
        <begin position="205"/>
        <end position="218"/>
    </location>
</feature>
<reference evidence="9" key="1">
    <citation type="submission" date="2021-01" db="EMBL/GenBank/DDBJ databases">
        <title>Metabolic potential, ecology and presence of endohyphal bacteria is reflected in genomic diversity of Mucoromycotina.</title>
        <authorList>
            <person name="Muszewska A."/>
            <person name="Okrasinska A."/>
            <person name="Steczkiewicz K."/>
            <person name="Drgas O."/>
            <person name="Orlowska M."/>
            <person name="Perlinska-Lenart U."/>
            <person name="Aleksandrzak-Piekarczyk T."/>
            <person name="Szatraj K."/>
            <person name="Zielenkiewicz U."/>
            <person name="Pilsyk S."/>
            <person name="Malc E."/>
            <person name="Mieczkowski P."/>
            <person name="Kruszewska J.S."/>
            <person name="Biernat P."/>
            <person name="Pawlowska J."/>
        </authorList>
    </citation>
    <scope>NUCLEOTIDE SEQUENCE</scope>
    <source>
        <strain evidence="9">WA0000018081</strain>
    </source>
</reference>
<gene>
    <name evidence="9" type="ORF">INT48_004354</name>
</gene>
<feature type="transmembrane region" description="Helical" evidence="7">
    <location>
        <begin position="7"/>
        <end position="27"/>
    </location>
</feature>
<feature type="transmembrane region" description="Helical" evidence="7">
    <location>
        <begin position="105"/>
        <end position="126"/>
    </location>
</feature>
<organism evidence="9 10">
    <name type="scientific">Thamnidium elegans</name>
    <dbReference type="NCBI Taxonomy" id="101142"/>
    <lineage>
        <taxon>Eukaryota</taxon>
        <taxon>Fungi</taxon>
        <taxon>Fungi incertae sedis</taxon>
        <taxon>Mucoromycota</taxon>
        <taxon>Mucoromycotina</taxon>
        <taxon>Mucoromycetes</taxon>
        <taxon>Mucorales</taxon>
        <taxon>Mucorineae</taxon>
        <taxon>Mucoraceae</taxon>
        <taxon>Thamnidium</taxon>
    </lineage>
</organism>
<feature type="transmembrane region" description="Helical" evidence="7">
    <location>
        <begin position="458"/>
        <end position="477"/>
    </location>
</feature>
<feature type="domain" description="Major facilitator superfamily (MFS) profile" evidence="8">
    <location>
        <begin position="366"/>
        <end position="551"/>
    </location>
</feature>
<feature type="transmembrane region" description="Helical" evidence="7">
    <location>
        <begin position="401"/>
        <end position="420"/>
    </location>
</feature>
<feature type="region of interest" description="Disordered" evidence="6">
    <location>
        <begin position="205"/>
        <end position="233"/>
    </location>
</feature>
<comment type="similarity">
    <text evidence="2">Belongs to the major facilitator superfamily. MFSD6 family.</text>
</comment>
<evidence type="ECO:0000256" key="3">
    <source>
        <dbReference type="ARBA" id="ARBA00022692"/>
    </source>
</evidence>
<evidence type="ECO:0000256" key="7">
    <source>
        <dbReference type="SAM" id="Phobius"/>
    </source>
</evidence>
<dbReference type="Pfam" id="PF12832">
    <property type="entry name" value="MFS_1_like"/>
    <property type="match status" value="1"/>
</dbReference>
<name>A0A8H7VST5_9FUNG</name>
<feature type="transmembrane region" description="Helical" evidence="7">
    <location>
        <begin position="527"/>
        <end position="545"/>
    </location>
</feature>
<sequence>NMFLVPKLLYVCLYSLYGSAIAYLAIFYSESLHLSSNQIGIILAIAPFVQVVACPLWTVIADKYPKLHGPLMGILAGIGGSSVLALYYLPLWININDTSTNEQVMVITAVCASIFAFFGSPICALVDSAVLKILGDQKLLYGNQRLWGSVSNGIHILVVGLLIAQYDINISFVVFALGLVSFVILSILFVHFDYHMISKEDNNINTTHDPNDVIHNTSADSEEEDEERRSLLAGKSSSVAGTNYMYDPSTTTWSHQQQRPSYSSRRQSQQSHQTRRESIANTLYLLDDQMQYNELTNINTSIMAMDVQMEANELLQATNSYPSLGLVLSYIPTIDTSMSAFATLLQDHVYQEQENIPDKSILKSLLVYTFMISILLYGIAHSMISQFLFLLLKDLGMDPFIIGWTGPIGGIAEVITFWLSRQLFDKYSVTLLMTLALLSFMFRALVYTCLTAHETRSIIFALLLQIINGFAYALVWSTAVAEVDSFFPVEQRSIAQGILAALFSGLGYGIGCILGGYIYGVYGFSKLFQVSTIICGISLVVFLSGRRRTMT</sequence>
<evidence type="ECO:0000256" key="1">
    <source>
        <dbReference type="ARBA" id="ARBA00004141"/>
    </source>
</evidence>
<proteinExistence type="inferred from homology"/>
<feature type="transmembrane region" description="Helical" evidence="7">
    <location>
        <begin position="170"/>
        <end position="190"/>
    </location>
</feature>
<evidence type="ECO:0000256" key="6">
    <source>
        <dbReference type="SAM" id="MobiDB-lite"/>
    </source>
</evidence>
<dbReference type="Gene3D" id="1.20.1250.20">
    <property type="entry name" value="MFS general substrate transporter like domains"/>
    <property type="match status" value="2"/>
</dbReference>
<feature type="non-terminal residue" evidence="9">
    <location>
        <position position="1"/>
    </location>
</feature>
<dbReference type="PANTHER" id="PTHR16172">
    <property type="entry name" value="MAJOR FACILITATOR SUPERFAMILY DOMAIN-CONTAINING PROTEIN 6-LIKE"/>
    <property type="match status" value="1"/>
</dbReference>
<evidence type="ECO:0000313" key="9">
    <source>
        <dbReference type="EMBL" id="KAG2230092.1"/>
    </source>
</evidence>
<evidence type="ECO:0000256" key="4">
    <source>
        <dbReference type="ARBA" id="ARBA00022989"/>
    </source>
</evidence>
<feature type="transmembrane region" description="Helical" evidence="7">
    <location>
        <begin position="427"/>
        <end position="446"/>
    </location>
</feature>
<evidence type="ECO:0000259" key="8">
    <source>
        <dbReference type="PROSITE" id="PS50850"/>
    </source>
</evidence>
<dbReference type="Proteomes" id="UP000613177">
    <property type="component" value="Unassembled WGS sequence"/>
</dbReference>
<feature type="transmembrane region" description="Helical" evidence="7">
    <location>
        <begin position="498"/>
        <end position="521"/>
    </location>
</feature>
<keyword evidence="3 7" id="KW-0812">Transmembrane</keyword>
<evidence type="ECO:0000256" key="5">
    <source>
        <dbReference type="ARBA" id="ARBA00023136"/>
    </source>
</evidence>
<dbReference type="PANTHER" id="PTHR16172:SF41">
    <property type="entry name" value="MAJOR FACILITATOR SUPERFAMILY DOMAIN-CONTAINING PROTEIN 6-LIKE"/>
    <property type="match status" value="1"/>
</dbReference>
<dbReference type="AlphaFoldDB" id="A0A8H7VST5"/>
<feature type="region of interest" description="Disordered" evidence="6">
    <location>
        <begin position="250"/>
        <end position="274"/>
    </location>
</feature>
<accession>A0A8H7VST5</accession>
<dbReference type="InterPro" id="IPR024989">
    <property type="entry name" value="MFS_assoc_dom"/>
</dbReference>
<keyword evidence="5 7" id="KW-0472">Membrane</keyword>
<feature type="transmembrane region" description="Helical" evidence="7">
    <location>
        <begin position="39"/>
        <end position="59"/>
    </location>
</feature>
<keyword evidence="4 7" id="KW-1133">Transmembrane helix</keyword>
<comment type="caution">
    <text evidence="9">The sequence shown here is derived from an EMBL/GenBank/DDBJ whole genome shotgun (WGS) entry which is preliminary data.</text>
</comment>
<protein>
    <recommendedName>
        <fullName evidence="8">Major facilitator superfamily (MFS) profile domain-containing protein</fullName>
    </recommendedName>
</protein>
<dbReference type="InterPro" id="IPR020846">
    <property type="entry name" value="MFS_dom"/>
</dbReference>
<feature type="transmembrane region" description="Helical" evidence="7">
    <location>
        <begin position="146"/>
        <end position="164"/>
    </location>
</feature>
<dbReference type="EMBL" id="JAEPRE010000223">
    <property type="protein sequence ID" value="KAG2230092.1"/>
    <property type="molecule type" value="Genomic_DNA"/>
</dbReference>
<feature type="transmembrane region" description="Helical" evidence="7">
    <location>
        <begin position="71"/>
        <end position="93"/>
    </location>
</feature>
<evidence type="ECO:0000256" key="2">
    <source>
        <dbReference type="ARBA" id="ARBA00005241"/>
    </source>
</evidence>
<dbReference type="InterPro" id="IPR036259">
    <property type="entry name" value="MFS_trans_sf"/>
</dbReference>
<feature type="compositionally biased region" description="Low complexity" evidence="6">
    <location>
        <begin position="254"/>
        <end position="272"/>
    </location>
</feature>
<keyword evidence="10" id="KW-1185">Reference proteome</keyword>
<dbReference type="GO" id="GO:0016020">
    <property type="term" value="C:membrane"/>
    <property type="evidence" value="ECO:0007669"/>
    <property type="project" value="UniProtKB-SubCell"/>
</dbReference>
<feature type="transmembrane region" description="Helical" evidence="7">
    <location>
        <begin position="365"/>
        <end position="389"/>
    </location>
</feature>
<dbReference type="PROSITE" id="PS50850">
    <property type="entry name" value="MFS"/>
    <property type="match status" value="1"/>
</dbReference>
<evidence type="ECO:0000313" key="10">
    <source>
        <dbReference type="Proteomes" id="UP000613177"/>
    </source>
</evidence>
<dbReference type="InterPro" id="IPR051717">
    <property type="entry name" value="MFS_MFSD6"/>
</dbReference>